<feature type="region of interest" description="Disordered" evidence="6">
    <location>
        <begin position="98"/>
        <end position="141"/>
    </location>
</feature>
<evidence type="ECO:0000256" key="3">
    <source>
        <dbReference type="ARBA" id="ARBA00022490"/>
    </source>
</evidence>
<evidence type="ECO:0000313" key="8">
    <source>
        <dbReference type="EMBL" id="EAY23681.1"/>
    </source>
</evidence>
<evidence type="ECO:0000256" key="1">
    <source>
        <dbReference type="ARBA" id="ARBA00004496"/>
    </source>
</evidence>
<dbReference type="OrthoDB" id="5211809at2759"/>
<dbReference type="InterPro" id="IPR005326">
    <property type="entry name" value="Plectin_eS10_N"/>
</dbReference>
<dbReference type="PANTHER" id="PTHR12146">
    <property type="entry name" value="40S RIBOSOMAL PROTEIN S10"/>
    <property type="match status" value="1"/>
</dbReference>
<evidence type="ECO:0000259" key="7">
    <source>
        <dbReference type="Pfam" id="PF03501"/>
    </source>
</evidence>
<dbReference type="STRING" id="5722.A2D7G4"/>
<dbReference type="InterPro" id="IPR036388">
    <property type="entry name" value="WH-like_DNA-bd_sf"/>
</dbReference>
<dbReference type="AlphaFoldDB" id="A2D7G4"/>
<dbReference type="GO" id="GO:0003735">
    <property type="term" value="F:structural constituent of ribosome"/>
    <property type="evidence" value="ECO:0000318"/>
    <property type="project" value="GO_Central"/>
</dbReference>
<evidence type="ECO:0000256" key="6">
    <source>
        <dbReference type="SAM" id="MobiDB-lite"/>
    </source>
</evidence>
<comment type="similarity">
    <text evidence="2">Belongs to the eukaryotic ribosomal protein eS10 family.</text>
</comment>
<dbReference type="InterPro" id="IPR037447">
    <property type="entry name" value="Ribosomal_eS10"/>
</dbReference>
<name>A2D7G4_TRIV3</name>
<dbReference type="FunCoup" id="A2D7G4">
    <property type="interactions" value="722"/>
</dbReference>
<dbReference type="Gene3D" id="1.10.10.10">
    <property type="entry name" value="Winged helix-like DNA-binding domain superfamily/Winged helix DNA-binding domain"/>
    <property type="match status" value="1"/>
</dbReference>
<keyword evidence="9" id="KW-1185">Reference proteome</keyword>
<sequence length="141" mass="16229">MYMPTAIRRRILRYLFENGVLCVSDIQSGTHEELDCLNIYPYQIGRAFVTKGFCIKTYAWSHAYYTLTDKGIEYLRNYFGLPANAAPATLREAEAKVLETRRDRPQGRGPRRFGNGPRGDRPQRGGFRGPRREAQEAPQQE</sequence>
<dbReference type="KEGG" id="tva:4720647"/>
<dbReference type="eggNOG" id="KOG3344">
    <property type="taxonomic scope" value="Eukaryota"/>
</dbReference>
<dbReference type="Proteomes" id="UP000001542">
    <property type="component" value="Unassembled WGS sequence"/>
</dbReference>
<protein>
    <submittedName>
        <fullName evidence="8">Plectin/S10 domain containing protein</fullName>
    </submittedName>
</protein>
<dbReference type="VEuPathDB" id="TrichDB:TVAG_120180"/>
<dbReference type="VEuPathDB" id="TrichDB:TVAGG3_0993090"/>
<comment type="subcellular location">
    <subcellularLocation>
        <location evidence="1">Cytoplasm</location>
    </subcellularLocation>
</comment>
<organism evidence="8 9">
    <name type="scientific">Trichomonas vaginalis (strain ATCC PRA-98 / G3)</name>
    <dbReference type="NCBI Taxonomy" id="412133"/>
    <lineage>
        <taxon>Eukaryota</taxon>
        <taxon>Metamonada</taxon>
        <taxon>Parabasalia</taxon>
        <taxon>Trichomonadida</taxon>
        <taxon>Trichomonadidae</taxon>
        <taxon>Trichomonas</taxon>
    </lineage>
</organism>
<gene>
    <name evidence="8" type="ORF">TVAG_120180</name>
</gene>
<dbReference type="RefSeq" id="XP_001276929.1">
    <property type="nucleotide sequence ID" value="XM_001276928.1"/>
</dbReference>
<dbReference type="Pfam" id="PF03501">
    <property type="entry name" value="S10_plectin"/>
    <property type="match status" value="1"/>
</dbReference>
<evidence type="ECO:0000256" key="5">
    <source>
        <dbReference type="ARBA" id="ARBA00023274"/>
    </source>
</evidence>
<reference evidence="8" key="1">
    <citation type="submission" date="2006-10" db="EMBL/GenBank/DDBJ databases">
        <authorList>
            <person name="Amadeo P."/>
            <person name="Zhao Q."/>
            <person name="Wortman J."/>
            <person name="Fraser-Liggett C."/>
            <person name="Carlton J."/>
        </authorList>
    </citation>
    <scope>NUCLEOTIDE SEQUENCE</scope>
    <source>
        <strain evidence="8">G3</strain>
    </source>
</reference>
<evidence type="ECO:0000256" key="2">
    <source>
        <dbReference type="ARBA" id="ARBA00007278"/>
    </source>
</evidence>
<dbReference type="OMA" id="RHYYFYL"/>
<dbReference type="GO" id="GO:0022627">
    <property type="term" value="C:cytosolic small ribosomal subunit"/>
    <property type="evidence" value="ECO:0000318"/>
    <property type="project" value="GO_Central"/>
</dbReference>
<dbReference type="InParanoid" id="A2D7G4"/>
<evidence type="ECO:0000256" key="4">
    <source>
        <dbReference type="ARBA" id="ARBA00022980"/>
    </source>
</evidence>
<dbReference type="EMBL" id="DS113177">
    <property type="protein sequence ID" value="EAY23681.1"/>
    <property type="molecule type" value="Genomic_DNA"/>
</dbReference>
<dbReference type="PANTHER" id="PTHR12146:SF0">
    <property type="entry name" value="RIBOSOMAL PROTEIN S10"/>
    <property type="match status" value="1"/>
</dbReference>
<keyword evidence="5" id="KW-0687">Ribonucleoprotein</keyword>
<dbReference type="SMR" id="A2D7G4"/>
<dbReference type="GO" id="GO:0003723">
    <property type="term" value="F:RNA binding"/>
    <property type="evidence" value="ECO:0000318"/>
    <property type="project" value="GO_Central"/>
</dbReference>
<proteinExistence type="inferred from homology"/>
<keyword evidence="3" id="KW-0963">Cytoplasm</keyword>
<evidence type="ECO:0000313" key="9">
    <source>
        <dbReference type="Proteomes" id="UP000001542"/>
    </source>
</evidence>
<accession>A2D7G4</accession>
<keyword evidence="4" id="KW-0689">Ribosomal protein</keyword>
<feature type="domain" description="Plectin/eS10 N-terminal" evidence="7">
    <location>
        <begin position="3"/>
        <end position="93"/>
    </location>
</feature>
<reference evidence="8" key="2">
    <citation type="journal article" date="2007" name="Science">
        <title>Draft genome sequence of the sexually transmitted pathogen Trichomonas vaginalis.</title>
        <authorList>
            <person name="Carlton J.M."/>
            <person name="Hirt R.P."/>
            <person name="Silva J.C."/>
            <person name="Delcher A.L."/>
            <person name="Schatz M."/>
            <person name="Zhao Q."/>
            <person name="Wortman J.R."/>
            <person name="Bidwell S.L."/>
            <person name="Alsmark U.C.M."/>
            <person name="Besteiro S."/>
            <person name="Sicheritz-Ponten T."/>
            <person name="Noel C.J."/>
            <person name="Dacks J.B."/>
            <person name="Foster P.G."/>
            <person name="Simillion C."/>
            <person name="Van de Peer Y."/>
            <person name="Miranda-Saavedra D."/>
            <person name="Barton G.J."/>
            <person name="Westrop G.D."/>
            <person name="Mueller S."/>
            <person name="Dessi D."/>
            <person name="Fiori P.L."/>
            <person name="Ren Q."/>
            <person name="Paulsen I."/>
            <person name="Zhang H."/>
            <person name="Bastida-Corcuera F.D."/>
            <person name="Simoes-Barbosa A."/>
            <person name="Brown M.T."/>
            <person name="Hayes R.D."/>
            <person name="Mukherjee M."/>
            <person name="Okumura C.Y."/>
            <person name="Schneider R."/>
            <person name="Smith A.J."/>
            <person name="Vanacova S."/>
            <person name="Villalvazo M."/>
            <person name="Haas B.J."/>
            <person name="Pertea M."/>
            <person name="Feldblyum T.V."/>
            <person name="Utterback T.R."/>
            <person name="Shu C.L."/>
            <person name="Osoegawa K."/>
            <person name="de Jong P.J."/>
            <person name="Hrdy I."/>
            <person name="Horvathova L."/>
            <person name="Zubacova Z."/>
            <person name="Dolezal P."/>
            <person name="Malik S.B."/>
            <person name="Logsdon J.M. Jr."/>
            <person name="Henze K."/>
            <person name="Gupta A."/>
            <person name="Wang C.C."/>
            <person name="Dunne R.L."/>
            <person name="Upcroft J.A."/>
            <person name="Upcroft P."/>
            <person name="White O."/>
            <person name="Salzberg S.L."/>
            <person name="Tang P."/>
            <person name="Chiu C.-H."/>
            <person name="Lee Y.-S."/>
            <person name="Embley T.M."/>
            <person name="Coombs G.H."/>
            <person name="Mottram J.C."/>
            <person name="Tachezy J."/>
            <person name="Fraser-Liggett C.M."/>
            <person name="Johnson P.J."/>
        </authorList>
    </citation>
    <scope>NUCLEOTIDE SEQUENCE [LARGE SCALE GENOMIC DNA]</scope>
    <source>
        <strain evidence="8">G3</strain>
    </source>
</reference>